<dbReference type="Proteomes" id="UP000048984">
    <property type="component" value="Unassembled WGS sequence"/>
</dbReference>
<proteinExistence type="predicted"/>
<gene>
    <name evidence="2" type="ORF">ABB55_07205</name>
</gene>
<evidence type="ECO:0000313" key="2">
    <source>
        <dbReference type="EMBL" id="KPL52041.1"/>
    </source>
</evidence>
<evidence type="ECO:0000259" key="1">
    <source>
        <dbReference type="Pfam" id="PF01738"/>
    </source>
</evidence>
<keyword evidence="3" id="KW-1185">Reference proteome</keyword>
<sequence>MCSLDGCGHHRDMPPIKVPDELRRAFLLGAATLPLAAVLADKALAAGAAATLADVSVPVAGGRSLTGSLAIPDGGGKAPAVVIVHEWWGLNDQIKAVAAEMAQQGFLVLAVDLFGKVAEDSETARTLVQALDPAAATAGLTAAVAFLRRHERANGKVATMGWCFGGGWALNTAIATPVEATVVYYGNVKKTAAELKPLKGPVLGHFGTLDKSINADMVAGFEKSMREAGKADILTVYWYEADHAFANPTGARYDAEDAALAWERTLFFLRKHLA</sequence>
<dbReference type="Pfam" id="PF01738">
    <property type="entry name" value="DLH"/>
    <property type="match status" value="1"/>
</dbReference>
<dbReference type="SUPFAM" id="SSF53474">
    <property type="entry name" value="alpha/beta-Hydrolases"/>
    <property type="match status" value="1"/>
</dbReference>
<dbReference type="STRING" id="665126.ABB55_07205"/>
<dbReference type="InterPro" id="IPR002925">
    <property type="entry name" value="Dienelactn_hydro"/>
</dbReference>
<dbReference type="EMBL" id="LJYW01000001">
    <property type="protein sequence ID" value="KPL52041.1"/>
    <property type="molecule type" value="Genomic_DNA"/>
</dbReference>
<protein>
    <submittedName>
        <fullName evidence="2">Dienelactone hydrolase</fullName>
    </submittedName>
</protein>
<dbReference type="GO" id="GO:0016787">
    <property type="term" value="F:hydrolase activity"/>
    <property type="evidence" value="ECO:0007669"/>
    <property type="project" value="UniProtKB-KW"/>
</dbReference>
<reference evidence="2 3" key="1">
    <citation type="submission" date="2015-09" db="EMBL/GenBank/DDBJ databases">
        <authorList>
            <consortium name="Swine Surveillance"/>
        </authorList>
    </citation>
    <scope>NUCLEOTIDE SEQUENCE [LARGE SCALE GENOMIC DNA]</scope>
    <source>
        <strain evidence="2 3">16</strain>
    </source>
</reference>
<name>A0A0N8GEN8_9HYPH</name>
<dbReference type="RefSeq" id="WP_054358204.1">
    <property type="nucleotide sequence ID" value="NZ_LJYW01000001.1"/>
</dbReference>
<dbReference type="InterPro" id="IPR051049">
    <property type="entry name" value="Dienelactone_hydrolase-like"/>
</dbReference>
<feature type="domain" description="Dienelactone hydrolase" evidence="1">
    <location>
        <begin position="67"/>
        <end position="272"/>
    </location>
</feature>
<dbReference type="InterPro" id="IPR029058">
    <property type="entry name" value="AB_hydrolase_fold"/>
</dbReference>
<organism evidence="2 3">
    <name type="scientific">Prosthecodimorpha hirschii</name>
    <dbReference type="NCBI Taxonomy" id="665126"/>
    <lineage>
        <taxon>Bacteria</taxon>
        <taxon>Pseudomonadati</taxon>
        <taxon>Pseudomonadota</taxon>
        <taxon>Alphaproteobacteria</taxon>
        <taxon>Hyphomicrobiales</taxon>
        <taxon>Ancalomicrobiaceae</taxon>
        <taxon>Prosthecodimorpha</taxon>
    </lineage>
</organism>
<keyword evidence="2" id="KW-0378">Hydrolase</keyword>
<dbReference type="Gene3D" id="3.40.50.1820">
    <property type="entry name" value="alpha/beta hydrolase"/>
    <property type="match status" value="1"/>
</dbReference>
<evidence type="ECO:0000313" key="3">
    <source>
        <dbReference type="Proteomes" id="UP000048984"/>
    </source>
</evidence>
<dbReference type="PANTHER" id="PTHR46623:SF6">
    <property type="entry name" value="ALPHA_BETA-HYDROLASES SUPERFAMILY PROTEIN"/>
    <property type="match status" value="1"/>
</dbReference>
<accession>A0A0N8GEN8</accession>
<comment type="caution">
    <text evidence="2">The sequence shown here is derived from an EMBL/GenBank/DDBJ whole genome shotgun (WGS) entry which is preliminary data.</text>
</comment>
<dbReference type="AlphaFoldDB" id="A0A0N8GEN8"/>
<reference evidence="2 3" key="2">
    <citation type="submission" date="2015-10" db="EMBL/GenBank/DDBJ databases">
        <title>Draft Genome Sequence of Prosthecomicrobium hirschii ATCC 27832.</title>
        <authorList>
            <person name="Daniel J."/>
            <person name="Givan S.A."/>
            <person name="Brun Y.V."/>
            <person name="Brown P.J."/>
        </authorList>
    </citation>
    <scope>NUCLEOTIDE SEQUENCE [LARGE SCALE GENOMIC DNA]</scope>
    <source>
        <strain evidence="2 3">16</strain>
    </source>
</reference>
<dbReference type="PANTHER" id="PTHR46623">
    <property type="entry name" value="CARBOXYMETHYLENEBUTENOLIDASE-RELATED"/>
    <property type="match status" value="1"/>
</dbReference>